<dbReference type="FunFam" id="1.10.220.10:FF:000004">
    <property type="entry name" value="Annexin"/>
    <property type="match status" value="1"/>
</dbReference>
<dbReference type="OMA" id="VRGPLMQ"/>
<gene>
    <name evidence="8" type="primary">LOC108671417</name>
</gene>
<dbReference type="InterPro" id="IPR037104">
    <property type="entry name" value="Annexin_sf"/>
</dbReference>
<dbReference type="GO" id="GO:0005737">
    <property type="term" value="C:cytoplasm"/>
    <property type="evidence" value="ECO:0007669"/>
    <property type="project" value="TreeGrafter"/>
</dbReference>
<dbReference type="Gene3D" id="1.10.220.10">
    <property type="entry name" value="Annexin"/>
    <property type="match status" value="4"/>
</dbReference>
<proteinExistence type="inferred from homology"/>
<protein>
    <recommendedName>
        <fullName evidence="6">Annexin</fullName>
    </recommendedName>
</protein>
<dbReference type="InterPro" id="IPR001464">
    <property type="entry name" value="Annexin"/>
</dbReference>
<dbReference type="RefSeq" id="XP_018014452.1">
    <property type="nucleotide sequence ID" value="XM_018158963.2"/>
</dbReference>
<dbReference type="FunFam" id="1.10.220.10:FF:000002">
    <property type="entry name" value="Annexin"/>
    <property type="match status" value="1"/>
</dbReference>
<dbReference type="GO" id="GO:0005544">
    <property type="term" value="F:calcium-dependent phospholipid binding"/>
    <property type="evidence" value="ECO:0007669"/>
    <property type="project" value="UniProtKB-KW"/>
</dbReference>
<evidence type="ECO:0000256" key="2">
    <source>
        <dbReference type="ARBA" id="ARBA00022737"/>
    </source>
</evidence>
<keyword evidence="2 6" id="KW-0677">Repeat</keyword>
<accession>A0A8B7NLC5</accession>
<reference evidence="8" key="1">
    <citation type="submission" date="2025-08" db="UniProtKB">
        <authorList>
            <consortium name="RefSeq"/>
        </authorList>
    </citation>
    <scope>IDENTIFICATION</scope>
    <source>
        <tissue evidence="8">Whole organism</tissue>
    </source>
</reference>
<dbReference type="PANTHER" id="PTHR10502">
    <property type="entry name" value="ANNEXIN"/>
    <property type="match status" value="1"/>
</dbReference>
<dbReference type="PROSITE" id="PS51897">
    <property type="entry name" value="ANNEXIN_2"/>
    <property type="match status" value="4"/>
</dbReference>
<comment type="domain">
    <text evidence="6">A pair of annexin repeats may form one binding site for calcium and phospholipid.</text>
</comment>
<dbReference type="PANTHER" id="PTHR10502:SF102">
    <property type="entry name" value="ANNEXIN B11"/>
    <property type="match status" value="1"/>
</dbReference>
<evidence type="ECO:0000256" key="1">
    <source>
        <dbReference type="ARBA" id="ARBA00007831"/>
    </source>
</evidence>
<organism evidence="7 8">
    <name type="scientific">Hyalella azteca</name>
    <name type="common">Amphipod</name>
    <dbReference type="NCBI Taxonomy" id="294128"/>
    <lineage>
        <taxon>Eukaryota</taxon>
        <taxon>Metazoa</taxon>
        <taxon>Ecdysozoa</taxon>
        <taxon>Arthropoda</taxon>
        <taxon>Crustacea</taxon>
        <taxon>Multicrustacea</taxon>
        <taxon>Malacostraca</taxon>
        <taxon>Eumalacostraca</taxon>
        <taxon>Peracarida</taxon>
        <taxon>Amphipoda</taxon>
        <taxon>Senticaudata</taxon>
        <taxon>Talitrida</taxon>
        <taxon>Talitroidea</taxon>
        <taxon>Hyalellidae</taxon>
        <taxon>Hyalella</taxon>
    </lineage>
</organism>
<dbReference type="PROSITE" id="PS00223">
    <property type="entry name" value="ANNEXIN_1"/>
    <property type="match status" value="3"/>
</dbReference>
<dbReference type="Pfam" id="PF00191">
    <property type="entry name" value="Annexin"/>
    <property type="match status" value="4"/>
</dbReference>
<dbReference type="GO" id="GO:0012506">
    <property type="term" value="C:vesicle membrane"/>
    <property type="evidence" value="ECO:0007669"/>
    <property type="project" value="TreeGrafter"/>
</dbReference>
<dbReference type="InterPro" id="IPR018502">
    <property type="entry name" value="Annexin_repeat"/>
</dbReference>
<dbReference type="InterPro" id="IPR018252">
    <property type="entry name" value="Annexin_repeat_CS"/>
</dbReference>
<evidence type="ECO:0000256" key="5">
    <source>
        <dbReference type="ARBA" id="ARBA00023302"/>
    </source>
</evidence>
<dbReference type="GeneID" id="108671417"/>
<evidence type="ECO:0000313" key="8">
    <source>
        <dbReference type="RefSeq" id="XP_018014452.1"/>
    </source>
</evidence>
<evidence type="ECO:0000256" key="3">
    <source>
        <dbReference type="ARBA" id="ARBA00022837"/>
    </source>
</evidence>
<comment type="similarity">
    <text evidence="1 6">Belongs to the annexin family.</text>
</comment>
<keyword evidence="3 6" id="KW-0106">Calcium</keyword>
<dbReference type="AlphaFoldDB" id="A0A8B7NLC5"/>
<evidence type="ECO:0000256" key="4">
    <source>
        <dbReference type="ARBA" id="ARBA00023216"/>
    </source>
</evidence>
<dbReference type="FunFam" id="1.10.220.10:FF:000003">
    <property type="entry name" value="Annexin"/>
    <property type="match status" value="1"/>
</dbReference>
<dbReference type="KEGG" id="hazt:108671417"/>
<dbReference type="Proteomes" id="UP000694843">
    <property type="component" value="Unplaced"/>
</dbReference>
<dbReference type="PRINTS" id="PR00196">
    <property type="entry name" value="ANNEXIN"/>
</dbReference>
<dbReference type="FunFam" id="1.10.220.10:FF:000001">
    <property type="entry name" value="Annexin"/>
    <property type="match status" value="1"/>
</dbReference>
<dbReference type="OrthoDB" id="37886at2759"/>
<dbReference type="GO" id="GO:0005509">
    <property type="term" value="F:calcium ion binding"/>
    <property type="evidence" value="ECO:0007669"/>
    <property type="project" value="InterPro"/>
</dbReference>
<dbReference type="SUPFAM" id="SSF47874">
    <property type="entry name" value="Annexin"/>
    <property type="match status" value="1"/>
</dbReference>
<dbReference type="GO" id="GO:0001786">
    <property type="term" value="F:phosphatidylserine binding"/>
    <property type="evidence" value="ECO:0007669"/>
    <property type="project" value="TreeGrafter"/>
</dbReference>
<evidence type="ECO:0000256" key="6">
    <source>
        <dbReference type="RuleBase" id="RU003540"/>
    </source>
</evidence>
<keyword evidence="5 6" id="KW-0111">Calcium/phospholipid-binding</keyword>
<keyword evidence="4 6" id="KW-0041">Annexin</keyword>
<name>A0A8B7NLC5_HYAAZ</name>
<dbReference type="GO" id="GO:0005634">
    <property type="term" value="C:nucleus"/>
    <property type="evidence" value="ECO:0007669"/>
    <property type="project" value="TreeGrafter"/>
</dbReference>
<dbReference type="SMART" id="SM00335">
    <property type="entry name" value="ANX"/>
    <property type="match status" value="4"/>
</dbReference>
<sequence>MARPTIRHLGNFDPSTDAAMLRKAMKGLGTDEASIINILANRTNDQRQKIMLAFKQAYGKDLTDELKSELGGKFERVVLAMMLPTTELLADHLHEAMKGVGTNEDTLVEILCTRNNKEINELKSVYEQKYGKSLQERLESETSGPFGSLLISMTTGTRDEENTNLQLAPQLAQQLYKAGEEKVGTDESEFNRILSCYSYNLLRYVFYEYEKIKGKSLIDAIKSEFSGDIQNGLIAVISSIENRPQFFAKCLHDAMKGAGTKDDVLIRLIVTRAEIDLGTIKQEYEKLYGESLESHIKSEVSGDYETLLLALADG</sequence>
<evidence type="ECO:0000313" key="7">
    <source>
        <dbReference type="Proteomes" id="UP000694843"/>
    </source>
</evidence>
<keyword evidence="7" id="KW-1185">Reference proteome</keyword>
<dbReference type="GO" id="GO:0005886">
    <property type="term" value="C:plasma membrane"/>
    <property type="evidence" value="ECO:0007669"/>
    <property type="project" value="TreeGrafter"/>
</dbReference>